<evidence type="ECO:0000313" key="2">
    <source>
        <dbReference type="Proteomes" id="UP001165444"/>
    </source>
</evidence>
<accession>A0ABT0BXX8</accession>
<sequence>MKWLSSKHRTGLFVAIAGIFSMSCPITGQEKTDTVSFIPSYQKRIQQYQTRWDRLVPQYGKIQFAGNMGLLSFGFGWDYGKNGQWETDLLFGFVPRYSSDKAKMTFTLKENFTPWAFPIGKTPLLIEPLSCGLYLNTIFSDQFWRKQPDRYPDGYYEFSTRMRIHIFVGQRIRLDIPEEKRFFSEDISLFYEISTCDMLLISRATNRYLKPKDYLSLSFGLKIQFL</sequence>
<reference evidence="1 2" key="1">
    <citation type="submission" date="2022-03" db="EMBL/GenBank/DDBJ databases">
        <title>Parabacteroides sp. nov. isolated from swine feces.</title>
        <authorList>
            <person name="Bak J.E."/>
        </authorList>
    </citation>
    <scope>NUCLEOTIDE SEQUENCE [LARGE SCALE GENOMIC DNA]</scope>
    <source>
        <strain evidence="1 2">AGMB00274</strain>
    </source>
</reference>
<dbReference type="PROSITE" id="PS51257">
    <property type="entry name" value="PROKAR_LIPOPROTEIN"/>
    <property type="match status" value="1"/>
</dbReference>
<keyword evidence="2" id="KW-1185">Reference proteome</keyword>
<name>A0ABT0BXX8_9BACT</name>
<dbReference type="Proteomes" id="UP001165444">
    <property type="component" value="Unassembled WGS sequence"/>
</dbReference>
<dbReference type="EMBL" id="JAKZMM010000005">
    <property type="protein sequence ID" value="MCJ2379581.1"/>
    <property type="molecule type" value="Genomic_DNA"/>
</dbReference>
<evidence type="ECO:0000313" key="1">
    <source>
        <dbReference type="EMBL" id="MCJ2379581.1"/>
    </source>
</evidence>
<protein>
    <recommendedName>
        <fullName evidence="3">Outer membrane protein beta-barrel domain-containing protein</fullName>
    </recommendedName>
</protein>
<comment type="caution">
    <text evidence="1">The sequence shown here is derived from an EMBL/GenBank/DDBJ whole genome shotgun (WGS) entry which is preliminary data.</text>
</comment>
<dbReference type="RefSeq" id="WP_243323326.1">
    <property type="nucleotide sequence ID" value="NZ_JAKZMM010000005.1"/>
</dbReference>
<evidence type="ECO:0008006" key="3">
    <source>
        <dbReference type="Google" id="ProtNLM"/>
    </source>
</evidence>
<proteinExistence type="predicted"/>
<gene>
    <name evidence="1" type="ORF">MUN53_03000</name>
</gene>
<organism evidence="1 2">
    <name type="scientific">Parabacteroides faecalis</name>
    <dbReference type="NCBI Taxonomy" id="2924040"/>
    <lineage>
        <taxon>Bacteria</taxon>
        <taxon>Pseudomonadati</taxon>
        <taxon>Bacteroidota</taxon>
        <taxon>Bacteroidia</taxon>
        <taxon>Bacteroidales</taxon>
        <taxon>Tannerellaceae</taxon>
        <taxon>Parabacteroides</taxon>
    </lineage>
</organism>